<dbReference type="InterPro" id="IPR050109">
    <property type="entry name" value="HTH-type_TetR-like_transc_reg"/>
</dbReference>
<dbReference type="InterPro" id="IPR009057">
    <property type="entry name" value="Homeodomain-like_sf"/>
</dbReference>
<dbReference type="AlphaFoldDB" id="A0A4Q7X627"/>
<evidence type="ECO:0000259" key="6">
    <source>
        <dbReference type="PROSITE" id="PS50977"/>
    </source>
</evidence>
<dbReference type="SUPFAM" id="SSF48498">
    <property type="entry name" value="Tetracyclin repressor-like, C-terminal domain"/>
    <property type="match status" value="1"/>
</dbReference>
<feature type="domain" description="HTH tetR-type" evidence="6">
    <location>
        <begin position="34"/>
        <end position="94"/>
    </location>
</feature>
<dbReference type="Proteomes" id="UP000292027">
    <property type="component" value="Unassembled WGS sequence"/>
</dbReference>
<evidence type="ECO:0000256" key="3">
    <source>
        <dbReference type="ARBA" id="ARBA00023125"/>
    </source>
</evidence>
<keyword evidence="8" id="KW-1185">Reference proteome</keyword>
<keyword evidence="2" id="KW-0805">Transcription regulation</keyword>
<dbReference type="Pfam" id="PF13977">
    <property type="entry name" value="TetR_C_6"/>
    <property type="match status" value="1"/>
</dbReference>
<protein>
    <submittedName>
        <fullName evidence="7">TetR family transcriptional regulator</fullName>
    </submittedName>
</protein>
<dbReference type="InterPro" id="IPR001647">
    <property type="entry name" value="HTH_TetR"/>
</dbReference>
<evidence type="ECO:0000313" key="7">
    <source>
        <dbReference type="EMBL" id="RZU18534.1"/>
    </source>
</evidence>
<comment type="caution">
    <text evidence="7">The sequence shown here is derived from an EMBL/GenBank/DDBJ whole genome shotgun (WGS) entry which is preliminary data.</text>
</comment>
<evidence type="ECO:0000313" key="8">
    <source>
        <dbReference type="Proteomes" id="UP000292027"/>
    </source>
</evidence>
<keyword evidence="4" id="KW-0804">Transcription</keyword>
<organism evidence="7 8">
    <name type="scientific">Kribbella rubisoli</name>
    <dbReference type="NCBI Taxonomy" id="3075929"/>
    <lineage>
        <taxon>Bacteria</taxon>
        <taxon>Bacillati</taxon>
        <taxon>Actinomycetota</taxon>
        <taxon>Actinomycetes</taxon>
        <taxon>Propionibacteriales</taxon>
        <taxon>Kribbellaceae</taxon>
        <taxon>Kribbella</taxon>
    </lineage>
</organism>
<evidence type="ECO:0000256" key="4">
    <source>
        <dbReference type="ARBA" id="ARBA00023163"/>
    </source>
</evidence>
<dbReference type="PROSITE" id="PS50977">
    <property type="entry name" value="HTH_TETR_2"/>
    <property type="match status" value="1"/>
</dbReference>
<sequence length="222" mass="24359">MSVLYRLLKARQLVKNGHSFYVSSVPKVTEEHRLARREQIVAAARVCMNAEGFHKTTMADVIRESQLSAGAVYGYFKSKEEIVAAIAEDALSTVDELFENLLASDEPLTPLAALEATVDQVVRVAGAPAGDVTRIAVQAWAEALRNEEIREIAKGKYCKLRGHFLVIARRAQADGTLDPDVDPQHVAQVMFSMIPGFVLQRLLIGDVTPATYKAGLRALLRS</sequence>
<dbReference type="PRINTS" id="PR00455">
    <property type="entry name" value="HTHTETR"/>
</dbReference>
<dbReference type="InterPro" id="IPR023772">
    <property type="entry name" value="DNA-bd_HTH_TetR-type_CS"/>
</dbReference>
<dbReference type="GO" id="GO:0000976">
    <property type="term" value="F:transcription cis-regulatory region binding"/>
    <property type="evidence" value="ECO:0007669"/>
    <property type="project" value="TreeGrafter"/>
</dbReference>
<evidence type="ECO:0000256" key="1">
    <source>
        <dbReference type="ARBA" id="ARBA00022491"/>
    </source>
</evidence>
<dbReference type="GO" id="GO:0003700">
    <property type="term" value="F:DNA-binding transcription factor activity"/>
    <property type="evidence" value="ECO:0007669"/>
    <property type="project" value="TreeGrafter"/>
</dbReference>
<proteinExistence type="predicted"/>
<dbReference type="SUPFAM" id="SSF46689">
    <property type="entry name" value="Homeodomain-like"/>
    <property type="match status" value="1"/>
</dbReference>
<keyword evidence="3 5" id="KW-0238">DNA-binding</keyword>
<dbReference type="InterPro" id="IPR039538">
    <property type="entry name" value="BetI_C"/>
</dbReference>
<evidence type="ECO:0000256" key="2">
    <source>
        <dbReference type="ARBA" id="ARBA00023015"/>
    </source>
</evidence>
<gene>
    <name evidence="7" type="ORF">EV645_0726</name>
</gene>
<feature type="DNA-binding region" description="H-T-H motif" evidence="5">
    <location>
        <begin position="57"/>
        <end position="76"/>
    </location>
</feature>
<name>A0A4Q7X627_9ACTN</name>
<reference evidence="7 8" key="1">
    <citation type="journal article" date="2015" name="Stand. Genomic Sci.">
        <title>Genomic Encyclopedia of Bacterial and Archaeal Type Strains, Phase III: the genomes of soil and plant-associated and newly described type strains.</title>
        <authorList>
            <person name="Whitman W.B."/>
            <person name="Woyke T."/>
            <person name="Klenk H.P."/>
            <person name="Zhou Y."/>
            <person name="Lilburn T.G."/>
            <person name="Beck B.J."/>
            <person name="De Vos P."/>
            <person name="Vandamme P."/>
            <person name="Eisen J.A."/>
            <person name="Garrity G."/>
            <person name="Hugenholtz P."/>
            <person name="Kyrpides N.C."/>
        </authorList>
    </citation>
    <scope>NUCLEOTIDE SEQUENCE [LARGE SCALE GENOMIC DNA]</scope>
    <source>
        <strain evidence="7 8">VKM Ac-2540</strain>
    </source>
</reference>
<accession>A0A4Q7X627</accession>
<evidence type="ECO:0000256" key="5">
    <source>
        <dbReference type="PROSITE-ProRule" id="PRU00335"/>
    </source>
</evidence>
<keyword evidence="1" id="KW-0678">Repressor</keyword>
<dbReference type="Gene3D" id="1.10.357.10">
    <property type="entry name" value="Tetracycline Repressor, domain 2"/>
    <property type="match status" value="1"/>
</dbReference>
<dbReference type="PANTHER" id="PTHR30055">
    <property type="entry name" value="HTH-TYPE TRANSCRIPTIONAL REGULATOR RUTR"/>
    <property type="match status" value="1"/>
</dbReference>
<dbReference type="Pfam" id="PF00440">
    <property type="entry name" value="TetR_N"/>
    <property type="match status" value="1"/>
</dbReference>
<dbReference type="InterPro" id="IPR036271">
    <property type="entry name" value="Tet_transcr_reg_TetR-rel_C_sf"/>
</dbReference>
<dbReference type="PROSITE" id="PS01081">
    <property type="entry name" value="HTH_TETR_1"/>
    <property type="match status" value="1"/>
</dbReference>
<dbReference type="EMBL" id="SHKR01000011">
    <property type="protein sequence ID" value="RZU18534.1"/>
    <property type="molecule type" value="Genomic_DNA"/>
</dbReference>
<dbReference type="Gene3D" id="1.10.10.60">
    <property type="entry name" value="Homeodomain-like"/>
    <property type="match status" value="1"/>
</dbReference>
<dbReference type="PANTHER" id="PTHR30055:SF229">
    <property type="entry name" value="HTH-TYPE TRANSCRIPTIONAL REPRESSOR RV1474C"/>
    <property type="match status" value="1"/>
</dbReference>